<dbReference type="AlphaFoldDB" id="A0A756I4N4"/>
<dbReference type="InterPro" id="IPR030956">
    <property type="entry name" value="McbB"/>
</dbReference>
<accession>A0A756I4N4</accession>
<organism evidence="1">
    <name type="scientific">Salmonella enterica</name>
    <name type="common">Salmonella choleraesuis</name>
    <dbReference type="NCBI Taxonomy" id="28901"/>
    <lineage>
        <taxon>Bacteria</taxon>
        <taxon>Pseudomonadati</taxon>
        <taxon>Pseudomonadota</taxon>
        <taxon>Gammaproteobacteria</taxon>
        <taxon>Enterobacterales</taxon>
        <taxon>Enterobacteriaceae</taxon>
        <taxon>Salmonella</taxon>
    </lineage>
</organism>
<dbReference type="NCBIfam" id="TIGR04424">
    <property type="entry name" value="metallo_McbB"/>
    <property type="match status" value="1"/>
</dbReference>
<comment type="caution">
    <text evidence="1">The sequence shown here is derived from an EMBL/GenBank/DDBJ whole genome shotgun (WGS) entry which is preliminary data.</text>
</comment>
<reference evidence="1" key="1">
    <citation type="journal article" date="2018" name="Genome Biol.">
        <title>SKESA: strategic k-mer extension for scrupulous assemblies.</title>
        <authorList>
            <person name="Souvorov A."/>
            <person name="Agarwala R."/>
            <person name="Lipman D.J."/>
        </authorList>
    </citation>
    <scope>NUCLEOTIDE SEQUENCE</scope>
    <source>
        <strain evidence="1">MA.CK_00/00002125</strain>
    </source>
</reference>
<evidence type="ECO:0000313" key="1">
    <source>
        <dbReference type="EMBL" id="HAG0017879.1"/>
    </source>
</evidence>
<protein>
    <submittedName>
        <fullName evidence="1">McbB family protein</fullName>
    </submittedName>
</protein>
<dbReference type="EMBL" id="DAAWYJ010000046">
    <property type="protein sequence ID" value="HAG0017879.1"/>
    <property type="molecule type" value="Genomic_DNA"/>
</dbReference>
<sequence length="284" mass="32652">MLNILPFEIISRNTKTLLITYISSVDISHEGMKKILEILQTKRGTVSESYLDELLDYEVIDKDKGKDFLVTTGVINRTKASALWRSSVIISDVPHLFSNAQNQWKIDGVLVSHVMDVKHINFDLSDSTLIWLHLEEYQPEIIQAVYTKFKSKPGVAFIQSYYLKESFRIDGVYSPDLGTPCHFCHIDRWLNREEKSFRRNEMSWANLLQLLKKNQMSLPAMALSESERGFSQHLIKRRLQELIGTSLVKSHVDTFMSSVSADLITCVLSKEPVIHWQACGCLER</sequence>
<name>A0A756I4N4_SALER</name>
<proteinExistence type="predicted"/>
<gene>
    <name evidence="1" type="ORF">G8O67_005285</name>
</gene>
<reference evidence="1" key="2">
    <citation type="submission" date="2020-02" db="EMBL/GenBank/DDBJ databases">
        <authorList>
            <consortium name="NCBI Pathogen Detection Project"/>
        </authorList>
    </citation>
    <scope>NUCLEOTIDE SEQUENCE</scope>
    <source>
        <strain evidence="1">MA.CK_00/00002125</strain>
    </source>
</reference>